<sequence>MHLSTIATRAVPRSTGEQLVWNIAEGCGVQAISLVSSSTRDSTVVGEKGCLWILTFAAGSTPAPLMVKIGATRGRSRRLATPLPRWSSRWGCAGGDDGGDASGEVLLLSRTVREDSGDISGDAGGGGAVDCRAEVADDGGHTTAVLLLPPPPTSVGLFPSRISLSAAAGVEAIVLLLQVLPPSLHGKRFPLALPNLAARFRTLMPVFRSSLPL</sequence>
<reference evidence="1 2" key="1">
    <citation type="journal article" date="2010" name="Nature">
        <title>The Ectocarpus genome and the independent evolution of multicellularity in brown algae.</title>
        <authorList>
            <person name="Cock J.M."/>
            <person name="Sterck L."/>
            <person name="Rouze P."/>
            <person name="Scornet D."/>
            <person name="Allen A.E."/>
            <person name="Amoutzias G."/>
            <person name="Anthouard V."/>
            <person name="Artiguenave F."/>
            <person name="Aury J.M."/>
            <person name="Badger J.H."/>
            <person name="Beszteri B."/>
            <person name="Billiau K."/>
            <person name="Bonnet E."/>
            <person name="Bothwell J.H."/>
            <person name="Bowler C."/>
            <person name="Boyen C."/>
            <person name="Brownlee C."/>
            <person name="Carrano C.J."/>
            <person name="Charrier B."/>
            <person name="Cho G.Y."/>
            <person name="Coelho S.M."/>
            <person name="Collen J."/>
            <person name="Corre E."/>
            <person name="Da Silva C."/>
            <person name="Delage L."/>
            <person name="Delaroque N."/>
            <person name="Dittami S.M."/>
            <person name="Doulbeau S."/>
            <person name="Elias M."/>
            <person name="Farnham G."/>
            <person name="Gachon C.M."/>
            <person name="Gschloessl B."/>
            <person name="Heesch S."/>
            <person name="Jabbari K."/>
            <person name="Jubin C."/>
            <person name="Kawai H."/>
            <person name="Kimura K."/>
            <person name="Kloareg B."/>
            <person name="Kupper F.C."/>
            <person name="Lang D."/>
            <person name="Le Bail A."/>
            <person name="Leblanc C."/>
            <person name="Lerouge P."/>
            <person name="Lohr M."/>
            <person name="Lopez P.J."/>
            <person name="Martens C."/>
            <person name="Maumus F."/>
            <person name="Michel G."/>
            <person name="Miranda-Saavedra D."/>
            <person name="Morales J."/>
            <person name="Moreau H."/>
            <person name="Motomura T."/>
            <person name="Nagasato C."/>
            <person name="Napoli C.A."/>
            <person name="Nelson D.R."/>
            <person name="Nyvall-Collen P."/>
            <person name="Peters A.F."/>
            <person name="Pommier C."/>
            <person name="Potin P."/>
            <person name="Poulain J."/>
            <person name="Quesneville H."/>
            <person name="Read B."/>
            <person name="Rensing S.A."/>
            <person name="Ritter A."/>
            <person name="Rousvoal S."/>
            <person name="Samanta M."/>
            <person name="Samson G."/>
            <person name="Schroeder D.C."/>
            <person name="Segurens B."/>
            <person name="Strittmatter M."/>
            <person name="Tonon T."/>
            <person name="Tregear J.W."/>
            <person name="Valentin K."/>
            <person name="von Dassow P."/>
            <person name="Yamagishi T."/>
            <person name="Van de Peer Y."/>
            <person name="Wincker P."/>
        </authorList>
    </citation>
    <scope>NUCLEOTIDE SEQUENCE [LARGE SCALE GENOMIC DNA]</scope>
    <source>
        <strain evidence="2">Ec32 / CCAP1310/4</strain>
    </source>
</reference>
<dbReference type="AlphaFoldDB" id="D8LMD0"/>
<dbReference type="Proteomes" id="UP000002630">
    <property type="component" value="Linkage Group LG03"/>
</dbReference>
<dbReference type="EMBL" id="FN648596">
    <property type="protein sequence ID" value="CBN77540.1"/>
    <property type="molecule type" value="Genomic_DNA"/>
</dbReference>
<protein>
    <submittedName>
        <fullName evidence="1">Uncharacterized protein</fullName>
    </submittedName>
</protein>
<name>D8LMD0_ECTSI</name>
<dbReference type="InParanoid" id="D8LMD0"/>
<evidence type="ECO:0000313" key="2">
    <source>
        <dbReference type="Proteomes" id="UP000002630"/>
    </source>
</evidence>
<gene>
    <name evidence="1" type="ORF">Esi_0004_0116</name>
</gene>
<evidence type="ECO:0000313" key="1">
    <source>
        <dbReference type="EMBL" id="CBN77540.1"/>
    </source>
</evidence>
<proteinExistence type="predicted"/>
<accession>D8LMD0</accession>
<organism evidence="1 2">
    <name type="scientific">Ectocarpus siliculosus</name>
    <name type="common">Brown alga</name>
    <name type="synonym">Conferva siliculosa</name>
    <dbReference type="NCBI Taxonomy" id="2880"/>
    <lineage>
        <taxon>Eukaryota</taxon>
        <taxon>Sar</taxon>
        <taxon>Stramenopiles</taxon>
        <taxon>Ochrophyta</taxon>
        <taxon>PX clade</taxon>
        <taxon>Phaeophyceae</taxon>
        <taxon>Ectocarpales</taxon>
        <taxon>Ectocarpaceae</taxon>
        <taxon>Ectocarpus</taxon>
    </lineage>
</organism>
<dbReference type="EMBL" id="FN649728">
    <property type="protein sequence ID" value="CBN77540.1"/>
    <property type="molecule type" value="Genomic_DNA"/>
</dbReference>
<keyword evidence="2" id="KW-1185">Reference proteome</keyword>